<dbReference type="Proteomes" id="UP000248314">
    <property type="component" value="Unassembled WGS sequence"/>
</dbReference>
<sequence>MVVKVACSKPLSVMRVVRTLCNVKHIDCLNLSSVVDYAKRISLALYQQANER</sequence>
<keyword evidence="2" id="KW-1185">Reference proteome</keyword>
<accession>A0A318I2F7</accession>
<organism evidence="1 2">
    <name type="scientific">Hoylesella shahii DSM 15611 = JCM 12083</name>
    <dbReference type="NCBI Taxonomy" id="1122991"/>
    <lineage>
        <taxon>Bacteria</taxon>
        <taxon>Pseudomonadati</taxon>
        <taxon>Bacteroidota</taxon>
        <taxon>Bacteroidia</taxon>
        <taxon>Bacteroidales</taxon>
        <taxon>Prevotellaceae</taxon>
        <taxon>Hoylesella</taxon>
    </lineage>
</organism>
<dbReference type="EMBL" id="QJJX01000001">
    <property type="protein sequence ID" value="PXX24799.1"/>
    <property type="molecule type" value="Genomic_DNA"/>
</dbReference>
<name>A0A318I2F7_9BACT</name>
<dbReference type="AlphaFoldDB" id="A0A318I2F7"/>
<proteinExistence type="predicted"/>
<protein>
    <submittedName>
        <fullName evidence="1">Uncharacterized protein</fullName>
    </submittedName>
</protein>
<evidence type="ECO:0000313" key="2">
    <source>
        <dbReference type="Proteomes" id="UP000248314"/>
    </source>
</evidence>
<gene>
    <name evidence="1" type="ORF">EJ73_00065</name>
</gene>
<reference evidence="1 2" key="1">
    <citation type="submission" date="2018-05" db="EMBL/GenBank/DDBJ databases">
        <title>Genomic Encyclopedia of Type Strains, Phase I: the one thousand microbial genomes (KMG-I) project.</title>
        <authorList>
            <person name="Kyrpides N."/>
        </authorList>
    </citation>
    <scope>NUCLEOTIDE SEQUENCE [LARGE SCALE GENOMIC DNA]</scope>
    <source>
        <strain evidence="1 2">DSM 15611</strain>
    </source>
</reference>
<comment type="caution">
    <text evidence="1">The sequence shown here is derived from an EMBL/GenBank/DDBJ whole genome shotgun (WGS) entry which is preliminary data.</text>
</comment>
<evidence type="ECO:0000313" key="1">
    <source>
        <dbReference type="EMBL" id="PXX24799.1"/>
    </source>
</evidence>